<dbReference type="InterPro" id="IPR004477">
    <property type="entry name" value="ComEC_N"/>
</dbReference>
<keyword evidence="5 9" id="KW-0472">Membrane</keyword>
<sequence length="892" mass="98819">MKERPLLSFTVCWVAGSAAACLSSGNGLLLTWAGLIFLLVSLRVWGTMSWKYIAVLCLSISLANGYWEWNEARNISGIPEALDGTIAELNESSVEARGTIVSVVERDGDRVDFIMKLSHMNLLAEEDEKASDPVDEKDERMQGELIAVQIKLLAEQEIAVAAEWRRGDEVLLNGVLEEPVVARNFGSFDYRAYLHTKKIHWLLKGQGAENVRATVPDSWSPLTIFRLNDSARTVLGAELDQLFQERHSGYMKGLIIGMQDDLDPDTFKQFSQLGLTHILAISGMHVAVYVGVLLFLFRRLRLTKETSLTLTFILVPIYVLLSGAGPSIVRAGLMSMIALLAARVGMLKDGLNILAASALVMLIWNPYMLLSVSFQLSFLVTLGLMVYVPLMNPLLSILPRWLKGAVSVTLVAQLVSFPLTIYYFNQFSLLSFVANLVFVPFITFVVLPLGTLALLLGRLWEDAAKVLAHVTELLNNFTFYAVEWINGYAGGVLIWRSPSLLWIGMYYVLLYGLLYVAKLRKEARSAPQYMEDETRPLAEVGLPVNSHGGFGRVGNAQFAFGASMVGRWSGAILLLLLVGLGMLLYRGYQSDGQAGRGTISYLDIGQGDSILITTPSGAHILVDGGGTLNFGQKEEWRVRRSPFEVGAKVLVPLLKKRGIHRLDAIILTHGDQDHAGGLQAVLEEIPVSALLFNGTIVDREFYMEMMRTALERDVQLYAVNQGMTLSPDDKTELSFLWPEERGGEASGTPYQNGIPLLEEQNHDSVAFRLEMNGRNFLFTGDMDLEAEEEIVQLARQKGISAEPGIDVLKVAHHGSKTSTGEDWLEFWQPAAAVISAGVNNLYGHPKAEVLERLQDHQAAIFRTDQQGEIQMRVRTEGIKVRYKLGEALHFVQ</sequence>
<dbReference type="GO" id="GO:0005886">
    <property type="term" value="C:plasma membrane"/>
    <property type="evidence" value="ECO:0007669"/>
    <property type="project" value="UniProtKB-SubCell"/>
</dbReference>
<feature type="transmembrane region" description="Helical" evidence="9">
    <location>
        <begin position="376"/>
        <end position="398"/>
    </location>
</feature>
<keyword evidence="3 9" id="KW-0812">Transmembrane</keyword>
<name>A0A0W1B406_9BACL</name>
<comment type="caution">
    <text evidence="11">The sequence shown here is derived from an EMBL/GenBank/DDBJ whole genome shotgun (WGS) entry which is preliminary data.</text>
</comment>
<keyword evidence="4 9" id="KW-1133">Transmembrane helix</keyword>
<dbReference type="InterPro" id="IPR035681">
    <property type="entry name" value="ComA-like_MBL"/>
</dbReference>
<feature type="transmembrane region" description="Helical" evidence="9">
    <location>
        <begin position="500"/>
        <end position="517"/>
    </location>
</feature>
<gene>
    <name evidence="11" type="ORF">UQ64_05695</name>
</gene>
<evidence type="ECO:0000256" key="6">
    <source>
        <dbReference type="ARBA" id="ARBA00034221"/>
    </source>
</evidence>
<dbReference type="OrthoDB" id="9761531at2"/>
<evidence type="ECO:0000256" key="4">
    <source>
        <dbReference type="ARBA" id="ARBA00022989"/>
    </source>
</evidence>
<dbReference type="Pfam" id="PF03772">
    <property type="entry name" value="Competence"/>
    <property type="match status" value="1"/>
</dbReference>
<dbReference type="RefSeq" id="WP_060621938.1">
    <property type="nucleotide sequence ID" value="NZ_LCZJ02000014.1"/>
</dbReference>
<evidence type="ECO:0000256" key="8">
    <source>
        <dbReference type="ARBA" id="ARBA00048505"/>
    </source>
</evidence>
<dbReference type="InterPro" id="IPR052159">
    <property type="entry name" value="Competence_DNA_uptake"/>
</dbReference>
<keyword evidence="12" id="KW-1185">Reference proteome</keyword>
<dbReference type="SUPFAM" id="SSF56281">
    <property type="entry name" value="Metallo-hydrolase/oxidoreductase"/>
    <property type="match status" value="1"/>
</dbReference>
<evidence type="ECO:0000256" key="9">
    <source>
        <dbReference type="SAM" id="Phobius"/>
    </source>
</evidence>
<dbReference type="SMART" id="SM00849">
    <property type="entry name" value="Lactamase_B"/>
    <property type="match status" value="1"/>
</dbReference>
<evidence type="ECO:0000259" key="10">
    <source>
        <dbReference type="SMART" id="SM00849"/>
    </source>
</evidence>
<evidence type="ECO:0000256" key="5">
    <source>
        <dbReference type="ARBA" id="ARBA00023136"/>
    </source>
</evidence>
<comment type="catalytic activity">
    <reaction evidence="6">
        <text>3',5'-cyclic CMP + H2O = CMP + H(+)</text>
        <dbReference type="Rhea" id="RHEA:72675"/>
        <dbReference type="ChEBI" id="CHEBI:15377"/>
        <dbReference type="ChEBI" id="CHEBI:15378"/>
        <dbReference type="ChEBI" id="CHEBI:58003"/>
        <dbReference type="ChEBI" id="CHEBI:60377"/>
    </reaction>
    <physiologicalReaction direction="left-to-right" evidence="6">
        <dbReference type="Rhea" id="RHEA:72676"/>
    </physiologicalReaction>
</comment>
<organism evidence="11 12">
    <name type="scientific">Paenibacillus etheri</name>
    <dbReference type="NCBI Taxonomy" id="1306852"/>
    <lineage>
        <taxon>Bacteria</taxon>
        <taxon>Bacillati</taxon>
        <taxon>Bacillota</taxon>
        <taxon>Bacilli</taxon>
        <taxon>Bacillales</taxon>
        <taxon>Paenibacillaceae</taxon>
        <taxon>Paenibacillus</taxon>
    </lineage>
</organism>
<feature type="transmembrane region" description="Helical" evidence="9">
    <location>
        <begin position="430"/>
        <end position="456"/>
    </location>
</feature>
<dbReference type="InterPro" id="IPR001279">
    <property type="entry name" value="Metallo-B-lactamas"/>
</dbReference>
<dbReference type="AlphaFoldDB" id="A0A0W1B406"/>
<dbReference type="PANTHER" id="PTHR30619">
    <property type="entry name" value="DNA INTERNALIZATION/COMPETENCE PROTEIN COMEC/REC2"/>
    <property type="match status" value="1"/>
</dbReference>
<dbReference type="CDD" id="cd07731">
    <property type="entry name" value="ComA-like_MBL-fold"/>
    <property type="match status" value="1"/>
</dbReference>
<dbReference type="InterPro" id="IPR036866">
    <property type="entry name" value="RibonucZ/Hydroxyglut_hydro"/>
</dbReference>
<dbReference type="Gene3D" id="3.60.15.10">
    <property type="entry name" value="Ribonuclease Z/Hydroxyacylglutathione hydrolase-like"/>
    <property type="match status" value="1"/>
</dbReference>
<evidence type="ECO:0000313" key="11">
    <source>
        <dbReference type="EMBL" id="KTD88278.1"/>
    </source>
</evidence>
<accession>A0A0W1B406</accession>
<evidence type="ECO:0000256" key="2">
    <source>
        <dbReference type="ARBA" id="ARBA00022475"/>
    </source>
</evidence>
<dbReference type="EMBL" id="LCZJ02000014">
    <property type="protein sequence ID" value="KTD88278.1"/>
    <property type="molecule type" value="Genomic_DNA"/>
</dbReference>
<reference evidence="11 12" key="1">
    <citation type="journal article" date="2015" name="Int. Biodeterior. Biodegradation">
        <title>Physiological and genetic screening methods for the isolation of methyl tert-butyl ether-degrading bacteria for bioremediation purposes.</title>
        <authorList>
            <person name="Guisado I.M."/>
            <person name="Purswani J."/>
            <person name="Gonzalez Lopez J."/>
            <person name="Pozo C."/>
        </authorList>
    </citation>
    <scope>NUCLEOTIDE SEQUENCE [LARGE SCALE GENOMIC DNA]</scope>
    <source>
        <strain evidence="11 12">SH7</strain>
    </source>
</reference>
<feature type="domain" description="Metallo-beta-lactamase" evidence="10">
    <location>
        <begin position="606"/>
        <end position="838"/>
    </location>
</feature>
<dbReference type="Pfam" id="PF13567">
    <property type="entry name" value="DUF4131"/>
    <property type="match status" value="1"/>
</dbReference>
<evidence type="ECO:0000256" key="3">
    <source>
        <dbReference type="ARBA" id="ARBA00022692"/>
    </source>
</evidence>
<feature type="transmembrane region" description="Helical" evidence="9">
    <location>
        <begin position="350"/>
        <end position="370"/>
    </location>
</feature>
<comment type="subcellular location">
    <subcellularLocation>
        <location evidence="1">Cell membrane</location>
        <topology evidence="1">Multi-pass membrane protein</topology>
    </subcellularLocation>
</comment>
<feature type="transmembrane region" description="Helical" evidence="9">
    <location>
        <begin position="309"/>
        <end position="329"/>
    </location>
</feature>
<evidence type="ECO:0000256" key="1">
    <source>
        <dbReference type="ARBA" id="ARBA00004651"/>
    </source>
</evidence>
<comment type="function">
    <text evidence="7">Counteracts the endogenous Pycsar antiviral defense system. Phosphodiesterase that enables metal-dependent hydrolysis of host cyclic nucleotide Pycsar defense signals such as cCMP and cUMP.</text>
</comment>
<dbReference type="NCBIfam" id="TIGR00360">
    <property type="entry name" value="ComEC_N-term"/>
    <property type="match status" value="1"/>
</dbReference>
<dbReference type="PROSITE" id="PS51257">
    <property type="entry name" value="PROKAR_LIPOPROTEIN"/>
    <property type="match status" value="1"/>
</dbReference>
<feature type="transmembrane region" description="Helical" evidence="9">
    <location>
        <begin position="477"/>
        <end position="494"/>
    </location>
</feature>
<dbReference type="PANTHER" id="PTHR30619:SF1">
    <property type="entry name" value="RECOMBINATION PROTEIN 2"/>
    <property type="match status" value="1"/>
</dbReference>
<comment type="catalytic activity">
    <reaction evidence="8">
        <text>3',5'-cyclic UMP + H2O = UMP + H(+)</text>
        <dbReference type="Rhea" id="RHEA:70575"/>
        <dbReference type="ChEBI" id="CHEBI:15377"/>
        <dbReference type="ChEBI" id="CHEBI:15378"/>
        <dbReference type="ChEBI" id="CHEBI:57865"/>
        <dbReference type="ChEBI" id="CHEBI:184387"/>
    </reaction>
    <physiologicalReaction direction="left-to-right" evidence="8">
        <dbReference type="Rhea" id="RHEA:70576"/>
    </physiologicalReaction>
</comment>
<feature type="transmembrane region" description="Helical" evidence="9">
    <location>
        <begin position="278"/>
        <end position="297"/>
    </location>
</feature>
<dbReference type="Proteomes" id="UP000054709">
    <property type="component" value="Unassembled WGS sequence"/>
</dbReference>
<proteinExistence type="predicted"/>
<evidence type="ECO:0000313" key="12">
    <source>
        <dbReference type="Proteomes" id="UP000054709"/>
    </source>
</evidence>
<feature type="transmembrane region" description="Helical" evidence="9">
    <location>
        <begin position="568"/>
        <end position="588"/>
    </location>
</feature>
<dbReference type="Pfam" id="PF00753">
    <property type="entry name" value="Lactamase_B"/>
    <property type="match status" value="1"/>
</dbReference>
<keyword evidence="2" id="KW-1003">Cell membrane</keyword>
<dbReference type="InterPro" id="IPR025405">
    <property type="entry name" value="DUF4131"/>
</dbReference>
<protein>
    <recommendedName>
        <fullName evidence="10">Metallo-beta-lactamase domain-containing protein</fullName>
    </recommendedName>
</protein>
<feature type="transmembrane region" description="Helical" evidence="9">
    <location>
        <begin position="405"/>
        <end position="424"/>
    </location>
</feature>
<evidence type="ECO:0000256" key="7">
    <source>
        <dbReference type="ARBA" id="ARBA00034301"/>
    </source>
</evidence>